<evidence type="ECO:0000256" key="5">
    <source>
        <dbReference type="ARBA" id="ARBA00022825"/>
    </source>
</evidence>
<feature type="active site" description="Charge relay system" evidence="6 7">
    <location>
        <position position="45"/>
    </location>
</feature>
<feature type="active site" description="Charge relay system" evidence="6 7">
    <location>
        <position position="109"/>
    </location>
</feature>
<dbReference type="InterPro" id="IPR000209">
    <property type="entry name" value="Peptidase_S8/S53_dom"/>
</dbReference>
<evidence type="ECO:0000256" key="4">
    <source>
        <dbReference type="ARBA" id="ARBA00022801"/>
    </source>
</evidence>
<dbReference type="GO" id="GO:0004252">
    <property type="term" value="F:serine-type endopeptidase activity"/>
    <property type="evidence" value="ECO:0000318"/>
    <property type="project" value="GO_Central"/>
</dbReference>
<dbReference type="FunFam" id="3.40.50.200:FF:000006">
    <property type="entry name" value="Subtilisin-like protease SBT1.5"/>
    <property type="match status" value="1"/>
</dbReference>
<dbReference type="InterPro" id="IPR036852">
    <property type="entry name" value="Peptidase_S8/S53_dom_sf"/>
</dbReference>
<feature type="domain" description="Peptidase S8/S53" evidence="9">
    <location>
        <begin position="37"/>
        <end position="474"/>
    </location>
</feature>
<evidence type="ECO:0000256" key="2">
    <source>
        <dbReference type="ARBA" id="ARBA00022670"/>
    </source>
</evidence>
<dbReference type="PANTHER" id="PTHR10795">
    <property type="entry name" value="PROPROTEIN CONVERTASE SUBTILISIN/KEXIN"/>
    <property type="match status" value="1"/>
</dbReference>
<dbReference type="InterPro" id="IPR045051">
    <property type="entry name" value="SBT"/>
</dbReference>
<dbReference type="InterPro" id="IPR023828">
    <property type="entry name" value="Peptidase_S8_Ser-AS"/>
</dbReference>
<dbReference type="Pfam" id="PF17766">
    <property type="entry name" value="fn3_6"/>
    <property type="match status" value="1"/>
</dbReference>
<dbReference type="InterPro" id="IPR034197">
    <property type="entry name" value="Peptidases_S8_3"/>
</dbReference>
<dbReference type="InterPro" id="IPR041469">
    <property type="entry name" value="Subtilisin-like_FN3"/>
</dbReference>
<gene>
    <name evidence="11" type="ordered locus">VIT_16s0100g00030</name>
</gene>
<dbReference type="EMBL" id="FN596000">
    <property type="protein sequence ID" value="CCB56495.1"/>
    <property type="molecule type" value="Genomic_DNA"/>
</dbReference>
<sequence length="674" mass="72889">MDGVVSVVPNSMLELHTTRSWDFMGFTQSHVRDSLGGDVIIGLLDTGIWPESESFSDEGFGPPPAKWKGMCQTENNFTCNNKIIGARYYNSYNEYYDGDIKSPRDSEGHGTHTASTAAGREVAGASFYGLAQGLARGGYPNARIAVYKVCWVRGCAAADILAAFDDAIADGVDIISVSLGFTFPEPYFEDVIAIGSFHAMGQGILTSTSAGNDGPWLGWVSNYSPWSLTVAASSIDRKFVSKLVLGNGQIFSGIVINNLELNGTYPLIWGGDAANVSAQETPLSSADCLPGDLDSRKVKGKIVLCEFLWDGSDFPSKQSPNLFPNYHSHFHITENATVSIILIITFFRNPIATILVGETRKDVMAPIVASFSSRGPNPISPDILKPDLTAPGVDILAAWSPIVSPSEYEHDTRTAQYNIISGTSMSCPHASGAAAYVKSIHPSWSPAAIKSALMTTAYVMDTRKNEDKEFAYGSGHINPVKAVDPGLIYNTSKADYINFLCKQGYNTSTLRLITGDDSVCNSTKPGRAWDLNYPSFSLAIEDGQDIMGIFSRTVTNVGSPNSTYHASVYMPNSIEIEVEPPVLSFSAIGEKKSFTVRVYGPQINMQPIISGAILWTDGVHVVRAPLAVYTVLPSVTSSYRNPSKQTKRPNLKASSSMKKSDLKGSSIYYKNGIF</sequence>
<keyword evidence="12" id="KW-1185">Reference proteome</keyword>
<evidence type="ECO:0000313" key="11">
    <source>
        <dbReference type="EMBL" id="CCB56495.1"/>
    </source>
</evidence>
<dbReference type="CDD" id="cd04852">
    <property type="entry name" value="Peptidases_S8_3"/>
    <property type="match status" value="1"/>
</dbReference>
<feature type="region of interest" description="Disordered" evidence="8">
    <location>
        <begin position="638"/>
        <end position="658"/>
    </location>
</feature>
<dbReference type="Pfam" id="PF00082">
    <property type="entry name" value="Peptidase_S8"/>
    <property type="match status" value="1"/>
</dbReference>
<dbReference type="PROSITE" id="PS51892">
    <property type="entry name" value="SUBTILASE"/>
    <property type="match status" value="1"/>
</dbReference>
<dbReference type="Gene3D" id="3.50.30.30">
    <property type="match status" value="1"/>
</dbReference>
<dbReference type="CDD" id="cd02120">
    <property type="entry name" value="PA_subtilisin_like"/>
    <property type="match status" value="1"/>
</dbReference>
<keyword evidence="5 7" id="KW-0720">Serine protease</keyword>
<name>F6HP89_VITVI</name>
<evidence type="ECO:0000256" key="7">
    <source>
        <dbReference type="PROSITE-ProRule" id="PRU01240"/>
    </source>
</evidence>
<dbReference type="Gene3D" id="3.40.50.200">
    <property type="entry name" value="Peptidase S8/S53 domain"/>
    <property type="match status" value="1"/>
</dbReference>
<dbReference type="GO" id="GO:0005576">
    <property type="term" value="C:extracellular region"/>
    <property type="evidence" value="ECO:0000318"/>
    <property type="project" value="GO_Central"/>
</dbReference>
<proteinExistence type="inferred from homology"/>
<dbReference type="Proteomes" id="UP000009183">
    <property type="component" value="Chromosome 16"/>
</dbReference>
<dbReference type="SMR" id="F6HP89"/>
<dbReference type="PROSITE" id="PS00138">
    <property type="entry name" value="SUBTILASE_SER"/>
    <property type="match status" value="1"/>
</dbReference>
<dbReference type="MEROPS" id="S08.092"/>
<keyword evidence="2 7" id="KW-0645">Protease</keyword>
<dbReference type="HOGENOM" id="CLU_000625_4_3_1"/>
<evidence type="ECO:0000256" key="1">
    <source>
        <dbReference type="ARBA" id="ARBA00011073"/>
    </source>
</evidence>
<dbReference type="eggNOG" id="ENOG502QRA7">
    <property type="taxonomic scope" value="Eukaryota"/>
</dbReference>
<dbReference type="SUPFAM" id="SSF52743">
    <property type="entry name" value="Subtilisin-like"/>
    <property type="match status" value="1"/>
</dbReference>
<dbReference type="GO" id="GO:0006508">
    <property type="term" value="P:proteolysis"/>
    <property type="evidence" value="ECO:0007669"/>
    <property type="project" value="UniProtKB-KW"/>
</dbReference>
<protein>
    <recommendedName>
        <fullName evidence="13">Cucumisin</fullName>
    </recommendedName>
</protein>
<evidence type="ECO:0000256" key="3">
    <source>
        <dbReference type="ARBA" id="ARBA00022729"/>
    </source>
</evidence>
<comment type="similarity">
    <text evidence="1 7">Belongs to the peptidase S8 family.</text>
</comment>
<feature type="domain" description="Subtilisin-like protease fibronectin type-III" evidence="10">
    <location>
        <begin position="530"/>
        <end position="628"/>
    </location>
</feature>
<feature type="active site" description="Charge relay system" evidence="6 7">
    <location>
        <position position="424"/>
    </location>
</feature>
<dbReference type="PaxDb" id="29760-VIT_16s0100g00030.t01"/>
<dbReference type="InterPro" id="IPR015500">
    <property type="entry name" value="Peptidase_S8_subtilisin-rel"/>
</dbReference>
<evidence type="ECO:0008006" key="13">
    <source>
        <dbReference type="Google" id="ProtNLM"/>
    </source>
</evidence>
<dbReference type="STRING" id="29760.F6HP89"/>
<keyword evidence="3" id="KW-0732">Signal</keyword>
<dbReference type="InParanoid" id="F6HP89"/>
<evidence type="ECO:0000256" key="8">
    <source>
        <dbReference type="SAM" id="MobiDB-lite"/>
    </source>
</evidence>
<dbReference type="PRINTS" id="PR00723">
    <property type="entry name" value="SUBTILISIN"/>
</dbReference>
<evidence type="ECO:0000259" key="10">
    <source>
        <dbReference type="Pfam" id="PF17766"/>
    </source>
</evidence>
<dbReference type="AlphaFoldDB" id="F6HP89"/>
<evidence type="ECO:0000259" key="9">
    <source>
        <dbReference type="Pfam" id="PF00082"/>
    </source>
</evidence>
<dbReference type="Gene3D" id="2.60.40.2310">
    <property type="match status" value="1"/>
</dbReference>
<reference evidence="12" key="1">
    <citation type="journal article" date="2007" name="Nature">
        <title>The grapevine genome sequence suggests ancestral hexaploidization in major angiosperm phyla.</title>
        <authorList>
            <consortium name="The French-Italian Public Consortium for Grapevine Genome Characterization."/>
            <person name="Jaillon O."/>
            <person name="Aury J.-M."/>
            <person name="Noel B."/>
            <person name="Policriti A."/>
            <person name="Clepet C."/>
            <person name="Casagrande A."/>
            <person name="Choisne N."/>
            <person name="Aubourg S."/>
            <person name="Vitulo N."/>
            <person name="Jubin C."/>
            <person name="Vezzi A."/>
            <person name="Legeai F."/>
            <person name="Hugueney P."/>
            <person name="Dasilva C."/>
            <person name="Horner D."/>
            <person name="Mica E."/>
            <person name="Jublot D."/>
            <person name="Poulain J."/>
            <person name="Bruyere C."/>
            <person name="Billault A."/>
            <person name="Segurens B."/>
            <person name="Gouyvenoux M."/>
            <person name="Ugarte E."/>
            <person name="Cattonaro F."/>
            <person name="Anthouard V."/>
            <person name="Vico V."/>
            <person name="Del Fabbro C."/>
            <person name="Alaux M."/>
            <person name="Di Gaspero G."/>
            <person name="Dumas V."/>
            <person name="Felice N."/>
            <person name="Paillard S."/>
            <person name="Juman I."/>
            <person name="Moroldo M."/>
            <person name="Scalabrin S."/>
            <person name="Canaguier A."/>
            <person name="Le Clainche I."/>
            <person name="Malacrida G."/>
            <person name="Durand E."/>
            <person name="Pesole G."/>
            <person name="Laucou V."/>
            <person name="Chatelet P."/>
            <person name="Merdinoglu D."/>
            <person name="Delledonne M."/>
            <person name="Pezzotti M."/>
            <person name="Lecharny A."/>
            <person name="Scarpelli C."/>
            <person name="Artiguenave F."/>
            <person name="Pe M.E."/>
            <person name="Valle G."/>
            <person name="Morgante M."/>
            <person name="Caboche M."/>
            <person name="Adam-Blondon A.-F."/>
            <person name="Weissenbach J."/>
            <person name="Quetier F."/>
            <person name="Wincker P."/>
        </authorList>
    </citation>
    <scope>NUCLEOTIDE SEQUENCE [LARGE SCALE GENOMIC DNA]</scope>
    <source>
        <strain evidence="12">cv. Pinot noir / PN40024</strain>
    </source>
</reference>
<organism evidence="11 12">
    <name type="scientific">Vitis vinifera</name>
    <name type="common">Grape</name>
    <dbReference type="NCBI Taxonomy" id="29760"/>
    <lineage>
        <taxon>Eukaryota</taxon>
        <taxon>Viridiplantae</taxon>
        <taxon>Streptophyta</taxon>
        <taxon>Embryophyta</taxon>
        <taxon>Tracheophyta</taxon>
        <taxon>Spermatophyta</taxon>
        <taxon>Magnoliopsida</taxon>
        <taxon>eudicotyledons</taxon>
        <taxon>Gunneridae</taxon>
        <taxon>Pentapetalae</taxon>
        <taxon>rosids</taxon>
        <taxon>Vitales</taxon>
        <taxon>Vitaceae</taxon>
        <taxon>Viteae</taxon>
        <taxon>Vitis</taxon>
    </lineage>
</organism>
<evidence type="ECO:0000313" key="12">
    <source>
        <dbReference type="Proteomes" id="UP000009183"/>
    </source>
</evidence>
<accession>F6HP89</accession>
<evidence type="ECO:0000256" key="6">
    <source>
        <dbReference type="PIRSR" id="PIRSR615500-1"/>
    </source>
</evidence>
<keyword evidence="4 7" id="KW-0378">Hydrolase</keyword>